<accession>A0A0J7KGK8</accession>
<comment type="caution">
    <text evidence="1">The sequence shown here is derived from an EMBL/GenBank/DDBJ whole genome shotgun (WGS) entry which is preliminary data.</text>
</comment>
<organism evidence="1 2">
    <name type="scientific">Lasius niger</name>
    <name type="common">Black garden ant</name>
    <dbReference type="NCBI Taxonomy" id="67767"/>
    <lineage>
        <taxon>Eukaryota</taxon>
        <taxon>Metazoa</taxon>
        <taxon>Ecdysozoa</taxon>
        <taxon>Arthropoda</taxon>
        <taxon>Hexapoda</taxon>
        <taxon>Insecta</taxon>
        <taxon>Pterygota</taxon>
        <taxon>Neoptera</taxon>
        <taxon>Endopterygota</taxon>
        <taxon>Hymenoptera</taxon>
        <taxon>Apocrita</taxon>
        <taxon>Aculeata</taxon>
        <taxon>Formicoidea</taxon>
        <taxon>Formicidae</taxon>
        <taxon>Formicinae</taxon>
        <taxon>Lasius</taxon>
        <taxon>Lasius</taxon>
    </lineage>
</organism>
<proteinExistence type="predicted"/>
<dbReference type="AlphaFoldDB" id="A0A0J7KGK8"/>
<keyword evidence="2" id="KW-1185">Reference proteome</keyword>
<dbReference type="PaxDb" id="67767-A0A0J7KGK8"/>
<evidence type="ECO:0000313" key="1">
    <source>
        <dbReference type="EMBL" id="KMQ89379.1"/>
    </source>
</evidence>
<dbReference type="STRING" id="67767.A0A0J7KGK8"/>
<reference evidence="1 2" key="1">
    <citation type="submission" date="2015-04" db="EMBL/GenBank/DDBJ databases">
        <title>Lasius niger genome sequencing.</title>
        <authorList>
            <person name="Konorov E.A."/>
            <person name="Nikitin M.A."/>
            <person name="Kirill M.V."/>
            <person name="Chang P."/>
        </authorList>
    </citation>
    <scope>NUCLEOTIDE SEQUENCE [LARGE SCALE GENOMIC DNA]</scope>
    <source>
        <tissue evidence="1">Whole</tissue>
    </source>
</reference>
<dbReference type="SUPFAM" id="SSF56219">
    <property type="entry name" value="DNase I-like"/>
    <property type="match status" value="1"/>
</dbReference>
<dbReference type="Gene3D" id="3.60.10.10">
    <property type="entry name" value="Endonuclease/exonuclease/phosphatase"/>
    <property type="match status" value="1"/>
</dbReference>
<dbReference type="InterPro" id="IPR036691">
    <property type="entry name" value="Endo/exonu/phosph_ase_sf"/>
</dbReference>
<protein>
    <submittedName>
        <fullName evidence="1">Uncharacterized protein</fullName>
    </submittedName>
</protein>
<dbReference type="EMBL" id="LBMM01007840">
    <property type="protein sequence ID" value="KMQ89379.1"/>
    <property type="molecule type" value="Genomic_DNA"/>
</dbReference>
<dbReference type="OrthoDB" id="421040at2759"/>
<name>A0A0J7KGK8_LASNI</name>
<sequence length="145" mass="17214">MNPKLNILQWNCRSLPRRIPDLLYILEEQKINIASLCETRLSDNIRLSFANHELFTLNRNRQGKGVALLIDKKYRFSVIHDDRIEELCLRNEIELIITKIWIETDEHIYICLVYSPPRGNHHHHTETQAWPEILQFCSVLDPMVI</sequence>
<gene>
    <name evidence="1" type="ORF">RF55_10999</name>
</gene>
<evidence type="ECO:0000313" key="2">
    <source>
        <dbReference type="Proteomes" id="UP000036403"/>
    </source>
</evidence>
<dbReference type="Proteomes" id="UP000036403">
    <property type="component" value="Unassembled WGS sequence"/>
</dbReference>